<evidence type="ECO:0000313" key="2">
    <source>
        <dbReference type="EMBL" id="OCF37365.1"/>
    </source>
</evidence>
<dbReference type="OrthoDB" id="1058301at2759"/>
<dbReference type="AlphaFoldDB" id="A0A1B9H273"/>
<gene>
    <name evidence="2" type="ORF">I316_00486</name>
</gene>
<dbReference type="EMBL" id="KV700122">
    <property type="protein sequence ID" value="OCF37365.1"/>
    <property type="molecule type" value="Genomic_DNA"/>
</dbReference>
<dbReference type="PROSITE" id="PS51704">
    <property type="entry name" value="GP_PDE"/>
    <property type="match status" value="1"/>
</dbReference>
<dbReference type="GO" id="GO:0008081">
    <property type="term" value="F:phosphoric diester hydrolase activity"/>
    <property type="evidence" value="ECO:0007669"/>
    <property type="project" value="InterPro"/>
</dbReference>
<dbReference type="Pfam" id="PF03009">
    <property type="entry name" value="GDPD"/>
    <property type="match status" value="1"/>
</dbReference>
<feature type="domain" description="GP-PDE" evidence="1">
    <location>
        <begin position="46"/>
        <end position="114"/>
    </location>
</feature>
<dbReference type="PANTHER" id="PTHR43805:SF1">
    <property type="entry name" value="GP-PDE DOMAIN-CONTAINING PROTEIN"/>
    <property type="match status" value="1"/>
</dbReference>
<sequence>MTYTLPDSQTQATGDVKVASPHKCHAVKRDVRQMIEAIKYPAKDSFLLSAHRGYRWDGVPENSRSSIRRAVAHGMICVEIDIRLTSDKVPVLFHDPSVGRVTNIAEHQGREASDVYSPFTGKGYNPHIIDLPWKGLVENLKLKDEHGEICKEGVLDFASLLDLIETEKLEVVLFMDIKEKAAVPVLYELLKNRTNGSGVPALEWCVWKIFVHFYGMPEELESEAWWQEAIQIGKPVYIPVYEPWPARQLADPLASIKAWSHKPYVLALEIGMRAEGGFMQDLLDYATSPGCPVKSIGFFAALGDLWPWDGKEPKFDIGEFEVPWNLEKQKSHYLFRFDACPKTHNELLIEGDSPDGHDYRHDLARWKELGFTWTITDRGVELRDKGFITE</sequence>
<dbReference type="PANTHER" id="PTHR43805">
    <property type="entry name" value="GLYCEROPHOSPHORYL DIESTER PHOSPHODIESTERASE"/>
    <property type="match status" value="1"/>
</dbReference>
<dbReference type="Proteomes" id="UP000092666">
    <property type="component" value="Unassembled WGS sequence"/>
</dbReference>
<protein>
    <recommendedName>
        <fullName evidence="1">GP-PDE domain-containing protein</fullName>
    </recommendedName>
</protein>
<dbReference type="InterPro" id="IPR017946">
    <property type="entry name" value="PLC-like_Pdiesterase_TIM-brl"/>
</dbReference>
<evidence type="ECO:0000259" key="1">
    <source>
        <dbReference type="PROSITE" id="PS51704"/>
    </source>
</evidence>
<reference evidence="3" key="2">
    <citation type="submission" date="2013-12" db="EMBL/GenBank/DDBJ databases">
        <title>Evolution of pathogenesis and genome organization in the Tremellales.</title>
        <authorList>
            <person name="Cuomo C."/>
            <person name="Litvintseva A."/>
            <person name="Heitman J."/>
            <person name="Chen Y."/>
            <person name="Sun S."/>
            <person name="Springer D."/>
            <person name="Dromer F."/>
            <person name="Young S."/>
            <person name="Zeng Q."/>
            <person name="Chapman S."/>
            <person name="Gujja S."/>
            <person name="Saif S."/>
            <person name="Birren B."/>
        </authorList>
    </citation>
    <scope>NUCLEOTIDE SEQUENCE [LARGE SCALE GENOMIC DNA]</scope>
    <source>
        <strain evidence="3">BCC8398</strain>
    </source>
</reference>
<keyword evidence="3" id="KW-1185">Reference proteome</keyword>
<dbReference type="STRING" id="1296120.A0A1B9H273"/>
<dbReference type="GO" id="GO:0006629">
    <property type="term" value="P:lipid metabolic process"/>
    <property type="evidence" value="ECO:0007669"/>
    <property type="project" value="InterPro"/>
</dbReference>
<dbReference type="Gene3D" id="3.20.20.190">
    <property type="entry name" value="Phosphatidylinositol (PI) phosphodiesterase"/>
    <property type="match status" value="1"/>
</dbReference>
<dbReference type="SUPFAM" id="SSF51695">
    <property type="entry name" value="PLC-like phosphodiesterases"/>
    <property type="match status" value="1"/>
</dbReference>
<reference evidence="2 3" key="1">
    <citation type="submission" date="2013-07" db="EMBL/GenBank/DDBJ databases">
        <title>The Genome Sequence of Cryptococcus heveanensis BCC8398.</title>
        <authorList>
            <consortium name="The Broad Institute Genome Sequencing Platform"/>
            <person name="Cuomo C."/>
            <person name="Litvintseva A."/>
            <person name="Chen Y."/>
            <person name="Heitman J."/>
            <person name="Sun S."/>
            <person name="Springer D."/>
            <person name="Dromer F."/>
            <person name="Young S.K."/>
            <person name="Zeng Q."/>
            <person name="Gargeya S."/>
            <person name="Fitzgerald M."/>
            <person name="Abouelleil A."/>
            <person name="Alvarado L."/>
            <person name="Berlin A.M."/>
            <person name="Chapman S.B."/>
            <person name="Dewar J."/>
            <person name="Goldberg J."/>
            <person name="Griggs A."/>
            <person name="Gujja S."/>
            <person name="Hansen M."/>
            <person name="Howarth C."/>
            <person name="Imamovic A."/>
            <person name="Larimer J."/>
            <person name="McCowan C."/>
            <person name="Murphy C."/>
            <person name="Pearson M."/>
            <person name="Priest M."/>
            <person name="Roberts A."/>
            <person name="Saif S."/>
            <person name="Shea T."/>
            <person name="Sykes S."/>
            <person name="Wortman J."/>
            <person name="Nusbaum C."/>
            <person name="Birren B."/>
        </authorList>
    </citation>
    <scope>NUCLEOTIDE SEQUENCE [LARGE SCALE GENOMIC DNA]</scope>
    <source>
        <strain evidence="2 3">BCC8398</strain>
    </source>
</reference>
<accession>A0A1B9H273</accession>
<dbReference type="InterPro" id="IPR030395">
    <property type="entry name" value="GP_PDE_dom"/>
</dbReference>
<evidence type="ECO:0000313" key="3">
    <source>
        <dbReference type="Proteomes" id="UP000092666"/>
    </source>
</evidence>
<name>A0A1B9H273_9TREE</name>
<organism evidence="2 3">
    <name type="scientific">Kwoniella heveanensis BCC8398</name>
    <dbReference type="NCBI Taxonomy" id="1296120"/>
    <lineage>
        <taxon>Eukaryota</taxon>
        <taxon>Fungi</taxon>
        <taxon>Dikarya</taxon>
        <taxon>Basidiomycota</taxon>
        <taxon>Agaricomycotina</taxon>
        <taxon>Tremellomycetes</taxon>
        <taxon>Tremellales</taxon>
        <taxon>Cryptococcaceae</taxon>
        <taxon>Kwoniella</taxon>
    </lineage>
</organism>
<proteinExistence type="predicted"/>